<feature type="region of interest" description="Disordered" evidence="1">
    <location>
        <begin position="71"/>
        <end position="92"/>
    </location>
</feature>
<organism evidence="2 3">
    <name type="scientific">Mycteria americana</name>
    <name type="common">Wood stork</name>
    <dbReference type="NCBI Taxonomy" id="33587"/>
    <lineage>
        <taxon>Eukaryota</taxon>
        <taxon>Metazoa</taxon>
        <taxon>Chordata</taxon>
        <taxon>Craniata</taxon>
        <taxon>Vertebrata</taxon>
        <taxon>Euteleostomi</taxon>
        <taxon>Archelosauria</taxon>
        <taxon>Archosauria</taxon>
        <taxon>Dinosauria</taxon>
        <taxon>Saurischia</taxon>
        <taxon>Theropoda</taxon>
        <taxon>Coelurosauria</taxon>
        <taxon>Aves</taxon>
        <taxon>Neognathae</taxon>
        <taxon>Neoaves</taxon>
        <taxon>Aequornithes</taxon>
        <taxon>Ciconiiformes</taxon>
        <taxon>Ciconiidae</taxon>
        <taxon>Mycteria</taxon>
    </lineage>
</organism>
<evidence type="ECO:0000313" key="3">
    <source>
        <dbReference type="Proteomes" id="UP001333110"/>
    </source>
</evidence>
<reference evidence="2 3" key="1">
    <citation type="journal article" date="2023" name="J. Hered.">
        <title>Chromosome-level genome of the wood stork (Mycteria americana) provides insight into avian chromosome evolution.</title>
        <authorList>
            <person name="Flamio R. Jr."/>
            <person name="Ramstad K.M."/>
        </authorList>
    </citation>
    <scope>NUCLEOTIDE SEQUENCE [LARGE SCALE GENOMIC DNA]</scope>
    <source>
        <strain evidence="2">JAX WOST 10</strain>
    </source>
</reference>
<dbReference type="EMBL" id="JAUNZN010000002">
    <property type="protein sequence ID" value="KAK4826217.1"/>
    <property type="molecule type" value="Genomic_DNA"/>
</dbReference>
<feature type="compositionally biased region" description="Basic and acidic residues" evidence="1">
    <location>
        <begin position="71"/>
        <end position="82"/>
    </location>
</feature>
<feature type="region of interest" description="Disordered" evidence="1">
    <location>
        <begin position="18"/>
        <end position="54"/>
    </location>
</feature>
<protein>
    <recommendedName>
        <fullName evidence="4">Rna-directed dna polymerase from mobile element jockey-like</fullName>
    </recommendedName>
</protein>
<dbReference type="AlphaFoldDB" id="A0AAN7S2P7"/>
<sequence length="248" mass="27650">MEKQTNSIYIMSWFSPSRQLSPTQPLAHSPSVGWGRESEEQKEEGLCSQASGAHQQSFKLDLEWDRDNISLAHDKPRDDTPRLEGWGASEGPQPVARRLAGYTAAHLKSYGDEPGPPEVIGSNRETPVKYLKRIKGCSSKKVTWLTAQLKCLYTNAGSMGNKQEELETTMLLESHDLVAITETWWDGEHGFTKGSSSLTNLVAFYDGVTTSVDKGRAMDVIYLDFCKAFDMVPHSILLSKLKRYGFDG</sequence>
<dbReference type="PANTHER" id="PTHR33332">
    <property type="entry name" value="REVERSE TRANSCRIPTASE DOMAIN-CONTAINING PROTEIN"/>
    <property type="match status" value="1"/>
</dbReference>
<evidence type="ECO:0000256" key="1">
    <source>
        <dbReference type="SAM" id="MobiDB-lite"/>
    </source>
</evidence>
<evidence type="ECO:0008006" key="4">
    <source>
        <dbReference type="Google" id="ProtNLM"/>
    </source>
</evidence>
<proteinExistence type="predicted"/>
<name>A0AAN7S2P7_MYCAM</name>
<evidence type="ECO:0000313" key="2">
    <source>
        <dbReference type="EMBL" id="KAK4826217.1"/>
    </source>
</evidence>
<comment type="caution">
    <text evidence="2">The sequence shown here is derived from an EMBL/GenBank/DDBJ whole genome shotgun (WGS) entry which is preliminary data.</text>
</comment>
<dbReference type="Proteomes" id="UP001333110">
    <property type="component" value="Unassembled WGS sequence"/>
</dbReference>
<gene>
    <name evidence="2" type="ORF">QYF61_006161</name>
</gene>
<feature type="compositionally biased region" description="Basic and acidic residues" evidence="1">
    <location>
        <begin position="36"/>
        <end position="45"/>
    </location>
</feature>
<accession>A0AAN7S2P7</accession>
<keyword evidence="3" id="KW-1185">Reference proteome</keyword>